<protein>
    <submittedName>
        <fullName evidence="2">Uncharacterized protein</fullName>
    </submittedName>
</protein>
<gene>
    <name evidence="2" type="ORF">METZ01_LOCUS326191</name>
</gene>
<accession>A0A382PKH6</accession>
<evidence type="ECO:0000313" key="2">
    <source>
        <dbReference type="EMBL" id="SVC73337.1"/>
    </source>
</evidence>
<dbReference type="AlphaFoldDB" id="A0A382PKH6"/>
<feature type="region of interest" description="Disordered" evidence="1">
    <location>
        <begin position="151"/>
        <end position="182"/>
    </location>
</feature>
<sequence length="182" mass="20307">MTVTSPSTGSGIDARACAELWRRVQIRLTDGEPLATQGQFLAAIEAAYLEWKGKVPTPGVRRHLRHHVRQVNEERPETYLALGVQNAVQQAFAHGVQSLHWEVARVEQYGAASIRTFLHQEQVADYLVAHRLDAAHIDVHACVRHGMSWAKSNPRPKIANRKRQPTKAMLPQDACPTGSRVV</sequence>
<dbReference type="EMBL" id="UINC01107741">
    <property type="protein sequence ID" value="SVC73337.1"/>
    <property type="molecule type" value="Genomic_DNA"/>
</dbReference>
<feature type="non-terminal residue" evidence="2">
    <location>
        <position position="182"/>
    </location>
</feature>
<name>A0A382PKH6_9ZZZZ</name>
<evidence type="ECO:0000256" key="1">
    <source>
        <dbReference type="SAM" id="MobiDB-lite"/>
    </source>
</evidence>
<organism evidence="2">
    <name type="scientific">marine metagenome</name>
    <dbReference type="NCBI Taxonomy" id="408172"/>
    <lineage>
        <taxon>unclassified sequences</taxon>
        <taxon>metagenomes</taxon>
        <taxon>ecological metagenomes</taxon>
    </lineage>
</organism>
<reference evidence="2" key="1">
    <citation type="submission" date="2018-05" db="EMBL/GenBank/DDBJ databases">
        <authorList>
            <person name="Lanie J.A."/>
            <person name="Ng W.-L."/>
            <person name="Kazmierczak K.M."/>
            <person name="Andrzejewski T.M."/>
            <person name="Davidsen T.M."/>
            <person name="Wayne K.J."/>
            <person name="Tettelin H."/>
            <person name="Glass J.I."/>
            <person name="Rusch D."/>
            <person name="Podicherti R."/>
            <person name="Tsui H.-C.T."/>
            <person name="Winkler M.E."/>
        </authorList>
    </citation>
    <scope>NUCLEOTIDE SEQUENCE</scope>
</reference>
<proteinExistence type="predicted"/>